<feature type="repeat" description="RCC1" evidence="2">
    <location>
        <begin position="341"/>
        <end position="392"/>
    </location>
</feature>
<dbReference type="Gene3D" id="3.30.710.10">
    <property type="entry name" value="Potassium Channel Kv1.1, Chain A"/>
    <property type="match status" value="2"/>
</dbReference>
<dbReference type="Gene3D" id="2.130.10.30">
    <property type="entry name" value="Regulator of chromosome condensation 1/beta-lactamase-inhibitor protein II"/>
    <property type="match status" value="1"/>
</dbReference>
<feature type="compositionally biased region" description="Low complexity" evidence="3">
    <location>
        <begin position="1037"/>
        <end position="1060"/>
    </location>
</feature>
<dbReference type="SMART" id="SM00225">
    <property type="entry name" value="BTB"/>
    <property type="match status" value="1"/>
</dbReference>
<feature type="compositionally biased region" description="Basic residues" evidence="3">
    <location>
        <begin position="1332"/>
        <end position="1343"/>
    </location>
</feature>
<evidence type="ECO:0000313" key="6">
    <source>
        <dbReference type="Proteomes" id="UP000030669"/>
    </source>
</evidence>
<dbReference type="RefSeq" id="XP_007864883.1">
    <property type="nucleotide sequence ID" value="XM_007866692.1"/>
</dbReference>
<dbReference type="Pfam" id="PF00651">
    <property type="entry name" value="BTB"/>
    <property type="match status" value="1"/>
</dbReference>
<dbReference type="GeneID" id="19308442"/>
<evidence type="ECO:0000313" key="5">
    <source>
        <dbReference type="EMBL" id="EPQ56104.1"/>
    </source>
</evidence>
<feature type="compositionally biased region" description="Basic and acidic residues" evidence="3">
    <location>
        <begin position="1288"/>
        <end position="1302"/>
    </location>
</feature>
<dbReference type="InterPro" id="IPR002110">
    <property type="entry name" value="Ankyrin_rpt"/>
</dbReference>
<accession>S7RSS1</accession>
<name>S7RSS1_GLOTA</name>
<dbReference type="SMART" id="SM00248">
    <property type="entry name" value="ANK"/>
    <property type="match status" value="2"/>
</dbReference>
<gene>
    <name evidence="5" type="ORF">GLOTRDRAFT_74611</name>
</gene>
<feature type="domain" description="BTB" evidence="4">
    <location>
        <begin position="802"/>
        <end position="899"/>
    </location>
</feature>
<evidence type="ECO:0000256" key="3">
    <source>
        <dbReference type="SAM" id="MobiDB-lite"/>
    </source>
</evidence>
<dbReference type="InterPro" id="IPR036770">
    <property type="entry name" value="Ankyrin_rpt-contain_sf"/>
</dbReference>
<dbReference type="InterPro" id="IPR011333">
    <property type="entry name" value="SKP1/BTB/POZ_sf"/>
</dbReference>
<dbReference type="PANTHER" id="PTHR22872">
    <property type="entry name" value="BTK-BINDING PROTEIN-RELATED"/>
    <property type="match status" value="1"/>
</dbReference>
<sequence length="1393" mass="152427">MSLLHAYFHLRDQQAFRRLLDGGSTRGGGAGQASSSPSGGRSWNTRGGTLKDIMAAEVNARDSLGRTVLHLACASQEASAPEYVRMLLAHPAINVNLQDTESHWTALHRALYHGNLASAILLLQRADTDTSLKDLEGYTAFDLYNSTLEDTKPVLSEGSTLELLTWGANRNATLGLGDSNDRTYPEQVIIRRADDQEKSTDPGLSTIHVRQVQMSRLHTVVVTDEPRNNLRVCGFGSGGRLGPGQHTQYHLTTIPHFNHTIVAVALGQDHTLALTAAGEVLSWGLNRFAQLGYVIEQPASVTGKLEEPIQASPRKILGPLRKETVRGVAACKTASACWTDTEVFTWGTNSGQLGYSSSAHPTQVLPRIVPKFTDPVEAMALTDNAMACLLSTKDVVCLFNDRNIKVTFSNQNFPPEFKYRPPQTNAKITKIVASWEGTFAALSTNGEVFTFTVPAPNEAVDSPPGKGGVVKPQRVWALRKQFSSVKDVALGSDGSIIICTESGHVFVRSRNLKSGQGNAKAFKFQRIPYLQRVVRVAANSTGAFGALRLDCVPKPVVITGNSLAQDLAQIQPYLRFPDEASEKDVDVRSPAYGLGSPDPDEGDDFPILKDIRDIKRLCRLLALDRRIQKQSDGRGLFADAHVVHGADLMVQVHKFEIPVHAVILAARASQLAPVIDGKTSVQDKASNISIKVSVTKAGKKLNIAGCQPMSVLVLVSYLYSDELYALWDGRVAHSLKREFASLNLAPQQIKQELQALARILELSSLSQALEAPSKRAPVPTIERDMQRLYETANVTPASAVKADVVLILADKEVYCHSALLRARSPFFASFFDEDDWTRNRWRKDGTIVILMKHLTWRVMQYVMRFMCCGSDSILNDIDSINSVDELLEFVFEVMAAASELLLDRLLLICSSIILRHININNACYVFTDAHHFNAQSLVQSVQGYMAVTLETLLESRMLDDLRPDLIKQLSKFVRDEQLRKSPFTRSDLLVSAAMEKNAEWLALQDFPYPIIRLTKGPIRESAKLSPPGPTRMSRQTSGSESPLLRPSLPSTSSLRPSKLSMGPDEIFMMDDPEADVPAELVSPSALPEDLAAVIGEDSPPARPPAGWKSLSSGPRLDMRSIMAEAESSKASASKPAAATPKWTPKKSMGDSLERAPTPKTPTRTPSGSPWKPVHTPAATPLSSTASPASGLTLARENAPRPPSTRTQVLPPASQGPQSSLGPVYTPSRMPTSRESKSTPRRASGTPAWSAPPVERVVHPDPTPSVLSFAAIQQMQLDQSVVTGKAKQTLRDIQEEERSRQQEEDFLKWWAAEEERVKLEMQGLSSALGPDRKKSKPRKPKPKTKGAEQPNSSAAGPEGNPRKDRRPKGNRGGTKYDSPDTTLPQRESSKDNLH</sequence>
<dbReference type="STRING" id="670483.S7RSS1"/>
<dbReference type="CDD" id="cd18186">
    <property type="entry name" value="BTB_POZ_ZBTB_KLHL-like"/>
    <property type="match status" value="1"/>
</dbReference>
<dbReference type="KEGG" id="gtr:GLOTRDRAFT_74611"/>
<dbReference type="PANTHER" id="PTHR22872:SF2">
    <property type="entry name" value="INHIBITOR OF BRUTON TYROSINE KINASE"/>
    <property type="match status" value="1"/>
</dbReference>
<keyword evidence="6" id="KW-1185">Reference proteome</keyword>
<organism evidence="5 6">
    <name type="scientific">Gloeophyllum trabeum (strain ATCC 11539 / FP-39264 / Madison 617)</name>
    <name type="common">Brown rot fungus</name>
    <dbReference type="NCBI Taxonomy" id="670483"/>
    <lineage>
        <taxon>Eukaryota</taxon>
        <taxon>Fungi</taxon>
        <taxon>Dikarya</taxon>
        <taxon>Basidiomycota</taxon>
        <taxon>Agaricomycotina</taxon>
        <taxon>Agaricomycetes</taxon>
        <taxon>Gloeophyllales</taxon>
        <taxon>Gloeophyllaceae</taxon>
        <taxon>Gloeophyllum</taxon>
    </lineage>
</organism>
<feature type="region of interest" description="Disordered" evidence="3">
    <location>
        <begin position="1094"/>
        <end position="1262"/>
    </location>
</feature>
<dbReference type="eggNOG" id="KOG0783">
    <property type="taxonomic scope" value="Eukaryota"/>
</dbReference>
<dbReference type="Pfam" id="PF13540">
    <property type="entry name" value="RCC1_2"/>
    <property type="match status" value="1"/>
</dbReference>
<dbReference type="EMBL" id="KB469300">
    <property type="protein sequence ID" value="EPQ56104.1"/>
    <property type="molecule type" value="Genomic_DNA"/>
</dbReference>
<feature type="repeat" description="RCC1" evidence="2">
    <location>
        <begin position="228"/>
        <end position="277"/>
    </location>
</feature>
<dbReference type="InterPro" id="IPR051625">
    <property type="entry name" value="Signaling_Regulatory_Domain"/>
</dbReference>
<dbReference type="HOGENOM" id="CLU_002285_0_0_1"/>
<dbReference type="SUPFAM" id="SSF54695">
    <property type="entry name" value="POZ domain"/>
    <property type="match status" value="1"/>
</dbReference>
<dbReference type="OrthoDB" id="1893551at2759"/>
<evidence type="ECO:0000256" key="2">
    <source>
        <dbReference type="PROSITE-ProRule" id="PRU00235"/>
    </source>
</evidence>
<dbReference type="Proteomes" id="UP000030669">
    <property type="component" value="Unassembled WGS sequence"/>
</dbReference>
<dbReference type="CDD" id="cd18500">
    <property type="entry name" value="BACK_IBtk"/>
    <property type="match status" value="1"/>
</dbReference>
<feature type="compositionally biased region" description="Low complexity" evidence="3">
    <location>
        <begin position="1123"/>
        <end position="1146"/>
    </location>
</feature>
<feature type="compositionally biased region" description="Low complexity" evidence="3">
    <location>
        <begin position="32"/>
        <end position="42"/>
    </location>
</feature>
<dbReference type="PROSITE" id="PS50097">
    <property type="entry name" value="BTB"/>
    <property type="match status" value="1"/>
</dbReference>
<dbReference type="Pfam" id="PF12796">
    <property type="entry name" value="Ank_2"/>
    <property type="match status" value="1"/>
</dbReference>
<dbReference type="InterPro" id="IPR000408">
    <property type="entry name" value="Reg_chr_condens"/>
</dbReference>
<feature type="region of interest" description="Disordered" evidence="3">
    <location>
        <begin position="1320"/>
        <end position="1393"/>
    </location>
</feature>
<dbReference type="OMA" id="FEFVLRY"/>
<reference evidence="5 6" key="1">
    <citation type="journal article" date="2012" name="Science">
        <title>The Paleozoic origin of enzymatic lignin decomposition reconstructed from 31 fungal genomes.</title>
        <authorList>
            <person name="Floudas D."/>
            <person name="Binder M."/>
            <person name="Riley R."/>
            <person name="Barry K."/>
            <person name="Blanchette R.A."/>
            <person name="Henrissat B."/>
            <person name="Martinez A.T."/>
            <person name="Otillar R."/>
            <person name="Spatafora J.W."/>
            <person name="Yadav J.S."/>
            <person name="Aerts A."/>
            <person name="Benoit I."/>
            <person name="Boyd A."/>
            <person name="Carlson A."/>
            <person name="Copeland A."/>
            <person name="Coutinho P.M."/>
            <person name="de Vries R.P."/>
            <person name="Ferreira P."/>
            <person name="Findley K."/>
            <person name="Foster B."/>
            <person name="Gaskell J."/>
            <person name="Glotzer D."/>
            <person name="Gorecki P."/>
            <person name="Heitman J."/>
            <person name="Hesse C."/>
            <person name="Hori C."/>
            <person name="Igarashi K."/>
            <person name="Jurgens J.A."/>
            <person name="Kallen N."/>
            <person name="Kersten P."/>
            <person name="Kohler A."/>
            <person name="Kuees U."/>
            <person name="Kumar T.K.A."/>
            <person name="Kuo A."/>
            <person name="LaButti K."/>
            <person name="Larrondo L.F."/>
            <person name="Lindquist E."/>
            <person name="Ling A."/>
            <person name="Lombard V."/>
            <person name="Lucas S."/>
            <person name="Lundell T."/>
            <person name="Martin R."/>
            <person name="McLaughlin D.J."/>
            <person name="Morgenstern I."/>
            <person name="Morin E."/>
            <person name="Murat C."/>
            <person name="Nagy L.G."/>
            <person name="Nolan M."/>
            <person name="Ohm R.A."/>
            <person name="Patyshakuliyeva A."/>
            <person name="Rokas A."/>
            <person name="Ruiz-Duenas F.J."/>
            <person name="Sabat G."/>
            <person name="Salamov A."/>
            <person name="Samejima M."/>
            <person name="Schmutz J."/>
            <person name="Slot J.C."/>
            <person name="St John F."/>
            <person name="Stenlid J."/>
            <person name="Sun H."/>
            <person name="Sun S."/>
            <person name="Syed K."/>
            <person name="Tsang A."/>
            <person name="Wiebenga A."/>
            <person name="Young D."/>
            <person name="Pisabarro A."/>
            <person name="Eastwood D.C."/>
            <person name="Martin F."/>
            <person name="Cullen D."/>
            <person name="Grigoriev I.V."/>
            <person name="Hibbett D.S."/>
        </authorList>
    </citation>
    <scope>NUCLEOTIDE SEQUENCE [LARGE SCALE GENOMIC DNA]</scope>
    <source>
        <strain evidence="5 6">ATCC 11539</strain>
    </source>
</reference>
<feature type="repeat" description="RCC1" evidence="2">
    <location>
        <begin position="161"/>
        <end position="225"/>
    </location>
</feature>
<keyword evidence="1" id="KW-0677">Repeat</keyword>
<dbReference type="InterPro" id="IPR000210">
    <property type="entry name" value="BTB/POZ_dom"/>
</dbReference>
<feature type="compositionally biased region" description="Low complexity" evidence="3">
    <location>
        <begin position="1175"/>
        <end position="1194"/>
    </location>
</feature>
<evidence type="ECO:0000259" key="4">
    <source>
        <dbReference type="PROSITE" id="PS50097"/>
    </source>
</evidence>
<proteinExistence type="predicted"/>
<dbReference type="SUPFAM" id="SSF48403">
    <property type="entry name" value="Ankyrin repeat"/>
    <property type="match status" value="1"/>
</dbReference>
<feature type="region of interest" description="Disordered" evidence="3">
    <location>
        <begin position="21"/>
        <end position="46"/>
    </location>
</feature>
<dbReference type="Gene3D" id="1.25.40.20">
    <property type="entry name" value="Ankyrin repeat-containing domain"/>
    <property type="match status" value="1"/>
</dbReference>
<evidence type="ECO:0000256" key="1">
    <source>
        <dbReference type="ARBA" id="ARBA00022737"/>
    </source>
</evidence>
<protein>
    <recommendedName>
        <fullName evidence="4">BTB domain-containing protein</fullName>
    </recommendedName>
</protein>
<feature type="region of interest" description="Disordered" evidence="3">
    <location>
        <begin position="1019"/>
        <end position="1069"/>
    </location>
</feature>
<dbReference type="PROSITE" id="PS50012">
    <property type="entry name" value="RCC1_3"/>
    <property type="match status" value="3"/>
</dbReference>
<dbReference type="InterPro" id="IPR009091">
    <property type="entry name" value="RCC1/BLIP-II"/>
</dbReference>
<feature type="region of interest" description="Disordered" evidence="3">
    <location>
        <begin position="1278"/>
        <end position="1302"/>
    </location>
</feature>
<dbReference type="SUPFAM" id="SSF50985">
    <property type="entry name" value="RCC1/BLIP-II"/>
    <property type="match status" value="2"/>
</dbReference>